<keyword evidence="3" id="KW-1185">Reference proteome</keyword>
<evidence type="ECO:0000313" key="2">
    <source>
        <dbReference type="EMBL" id="EGO62853.1"/>
    </source>
</evidence>
<feature type="transmembrane region" description="Helical" evidence="1">
    <location>
        <begin position="47"/>
        <end position="65"/>
    </location>
</feature>
<evidence type="ECO:0000313" key="3">
    <source>
        <dbReference type="Proteomes" id="UP000003240"/>
    </source>
</evidence>
<protein>
    <submittedName>
        <fullName evidence="2">Uncharacterized protein</fullName>
    </submittedName>
</protein>
<gene>
    <name evidence="2" type="ORF">ALO_15897</name>
</gene>
<keyword evidence="1" id="KW-0812">Transmembrane</keyword>
<sequence>MRNPAIAVIFEKFILFRKISISLPIFLINPYCLRAFIIEIPPFTQPFIFDILDILNSILKIIIIMM</sequence>
<proteinExistence type="predicted"/>
<feature type="transmembrane region" description="Helical" evidence="1">
    <location>
        <begin position="21"/>
        <end position="41"/>
    </location>
</feature>
<evidence type="ECO:0000256" key="1">
    <source>
        <dbReference type="SAM" id="Phobius"/>
    </source>
</evidence>
<keyword evidence="1" id="KW-0472">Membrane</keyword>
<dbReference type="STRING" id="1009370.ALO_15897"/>
<organism evidence="2 3">
    <name type="scientific">Acetonema longum DSM 6540</name>
    <dbReference type="NCBI Taxonomy" id="1009370"/>
    <lineage>
        <taxon>Bacteria</taxon>
        <taxon>Bacillati</taxon>
        <taxon>Bacillota</taxon>
        <taxon>Negativicutes</taxon>
        <taxon>Acetonemataceae</taxon>
        <taxon>Acetonema</taxon>
    </lineage>
</organism>
<comment type="caution">
    <text evidence="2">The sequence shown here is derived from an EMBL/GenBank/DDBJ whole genome shotgun (WGS) entry which is preliminary data.</text>
</comment>
<name>F7NM52_9FIRM</name>
<accession>F7NM52</accession>
<reference evidence="2 3" key="1">
    <citation type="journal article" date="2011" name="EMBO J.">
        <title>Structural diversity of bacterial flagellar motors.</title>
        <authorList>
            <person name="Chen S."/>
            <person name="Beeby M."/>
            <person name="Murphy G.E."/>
            <person name="Leadbetter J.R."/>
            <person name="Hendrixson D.R."/>
            <person name="Briegel A."/>
            <person name="Li Z."/>
            <person name="Shi J."/>
            <person name="Tocheva E.I."/>
            <person name="Muller A."/>
            <person name="Dobro M.J."/>
            <person name="Jensen G.J."/>
        </authorList>
    </citation>
    <scope>NUCLEOTIDE SEQUENCE [LARGE SCALE GENOMIC DNA]</scope>
    <source>
        <strain evidence="2 3">DSM 6540</strain>
    </source>
</reference>
<dbReference type="AlphaFoldDB" id="F7NM52"/>
<dbReference type="EMBL" id="AFGF01000162">
    <property type="protein sequence ID" value="EGO62853.1"/>
    <property type="molecule type" value="Genomic_DNA"/>
</dbReference>
<dbReference type="Proteomes" id="UP000003240">
    <property type="component" value="Unassembled WGS sequence"/>
</dbReference>
<keyword evidence="1" id="KW-1133">Transmembrane helix</keyword>